<dbReference type="SUPFAM" id="SSF52540">
    <property type="entry name" value="P-loop containing nucleoside triphosphate hydrolases"/>
    <property type="match status" value="1"/>
</dbReference>
<accession>A0A4S4E711</accession>
<keyword evidence="3" id="KW-0677">Repeat</keyword>
<dbReference type="InterPro" id="IPR002182">
    <property type="entry name" value="NB-ARC"/>
</dbReference>
<dbReference type="CDD" id="cd14798">
    <property type="entry name" value="RX-CC_like"/>
    <property type="match status" value="1"/>
</dbReference>
<dbReference type="InterPro" id="IPR036388">
    <property type="entry name" value="WH-like_DNA-bd_sf"/>
</dbReference>
<keyword evidence="4" id="KW-0547">Nucleotide-binding</keyword>
<evidence type="ECO:0000256" key="3">
    <source>
        <dbReference type="ARBA" id="ARBA00022737"/>
    </source>
</evidence>
<comment type="caution">
    <text evidence="11">The sequence shown here is derived from an EMBL/GenBank/DDBJ whole genome shotgun (WGS) entry which is preliminary data.</text>
</comment>
<dbReference type="Gene3D" id="1.10.8.430">
    <property type="entry name" value="Helical domain of apoptotic protease-activating factors"/>
    <property type="match status" value="1"/>
</dbReference>
<dbReference type="InterPro" id="IPR044974">
    <property type="entry name" value="Disease_R_plants"/>
</dbReference>
<feature type="domain" description="Disease resistance N-terminal" evidence="8">
    <location>
        <begin position="25"/>
        <end position="91"/>
    </location>
</feature>
<dbReference type="PANTHER" id="PTHR23155">
    <property type="entry name" value="DISEASE RESISTANCE PROTEIN RP"/>
    <property type="match status" value="1"/>
</dbReference>
<dbReference type="GO" id="GO:0005524">
    <property type="term" value="F:ATP binding"/>
    <property type="evidence" value="ECO:0007669"/>
    <property type="project" value="UniProtKB-KW"/>
</dbReference>
<dbReference type="GO" id="GO:0098542">
    <property type="term" value="P:defense response to other organism"/>
    <property type="evidence" value="ECO:0007669"/>
    <property type="project" value="TreeGrafter"/>
</dbReference>
<evidence type="ECO:0008006" key="13">
    <source>
        <dbReference type="Google" id="ProtNLM"/>
    </source>
</evidence>
<dbReference type="InterPro" id="IPR042197">
    <property type="entry name" value="Apaf_helical"/>
</dbReference>
<comment type="similarity">
    <text evidence="1">Belongs to the disease resistance NB-LRR family.</text>
</comment>
<keyword evidence="2" id="KW-0433">Leucine-rich repeat</keyword>
<keyword evidence="6" id="KW-0067">ATP-binding</keyword>
<gene>
    <name evidence="11" type="ORF">TEA_018844</name>
</gene>
<feature type="domain" description="Disease resistance R13L4/SHOC-2-like LRR" evidence="10">
    <location>
        <begin position="556"/>
        <end position="865"/>
    </location>
</feature>
<dbReference type="InterPro" id="IPR058922">
    <property type="entry name" value="WHD_DRP"/>
</dbReference>
<sequence>MAEFIIPAVVRKAIEIGSNLIIQAVPHHVREHVDWIQQEMTYIQSFLEDADAKQGDKRVAAFLLDIRDLGLEVEDILDKYFPKIVSSKRKGFFGIFGSISTTHKFVAEIETIKRRVEDIKSRRLVYGIQEKNVTDEGETCYSRRRSFPHYDEPNVVGFEEHINSLVGKLLDKNSRSSVISITGMAGLGKTTLAKKVYNSVLRSFECSAWICVSQQPNMDQLLRDIARQVGLGKAKRENDIEANLFAFLYYKRYVIVIDDIWETQPWDYLKIGIPNNFENGSKIILTSRHRDVGVHVGGRSSLHELQPLDLNNSRNLFFKIVGGPPHNPEEEASDPLEQLENIAEKILKRCSGVPLAIVLVAGLLRKKERKTHAWKAVLENMGQEEDECLKIFALSYKDLPQKLKLCFLYFGLFPEDCEIMAFDIINLCEAEGFIQGGGVREVDDVGDDYLNHLIARNMIQVAQSSELDGRVKSVRIHDILHALCVEKAKESNLFHTCNEVGSANSALKVRRVTTYHNSLRDYTNFSRIPKLRALLCFREEDWKELEKKHFKNVVGDLRYLRVVHLQCGRLECRGLKISLPSEIGNLGHLSYIRLIGASGCTIKLPSSIINIKSLLTLDFRRCGGKFTIPDFIWKMKHLKHIFLPLHYEIKSDLRGFLLDKVKFLHPVEASSLNLQTLYGLKLQRRPIKHRVPKFTSLRKLGVSFEGCDLSNVKVLLDAITASHKLDTLRLQSRLEVGELHSFNIQDLNLFRFENLSRLYLRALPELQHHVSLFPPNLTKLTLKFTFLKENPMKTLKKLPKLKILKLDSNSYIGQKMVCSGRRGIDDNFPQLQVLEVFDLPFLVELILEKEVMPQLNKLRISNFRFEGVIKLPKRIRDISIINENSQ</sequence>
<dbReference type="Pfam" id="PF23559">
    <property type="entry name" value="WHD_DRP"/>
    <property type="match status" value="1"/>
</dbReference>
<dbReference type="GO" id="GO:0043531">
    <property type="term" value="F:ADP binding"/>
    <property type="evidence" value="ECO:0007669"/>
    <property type="project" value="InterPro"/>
</dbReference>
<dbReference type="AlphaFoldDB" id="A0A4S4E711"/>
<evidence type="ECO:0000259" key="10">
    <source>
        <dbReference type="Pfam" id="PF23598"/>
    </source>
</evidence>
<dbReference type="GO" id="GO:0051607">
    <property type="term" value="P:defense response to virus"/>
    <property type="evidence" value="ECO:0007669"/>
    <property type="project" value="UniProtKB-ARBA"/>
</dbReference>
<evidence type="ECO:0000313" key="12">
    <source>
        <dbReference type="Proteomes" id="UP000306102"/>
    </source>
</evidence>
<dbReference type="InterPro" id="IPR041118">
    <property type="entry name" value="Rx_N"/>
</dbReference>
<dbReference type="FunFam" id="1.10.10.10:FF:000322">
    <property type="entry name" value="Probable disease resistance protein At1g63360"/>
    <property type="match status" value="1"/>
</dbReference>
<dbReference type="Gene3D" id="1.10.10.10">
    <property type="entry name" value="Winged helix-like DNA-binding domain superfamily/Winged helix DNA-binding domain"/>
    <property type="match status" value="1"/>
</dbReference>
<dbReference type="Gene3D" id="3.80.10.10">
    <property type="entry name" value="Ribonuclease Inhibitor"/>
    <property type="match status" value="2"/>
</dbReference>
<dbReference type="Gene3D" id="3.40.50.300">
    <property type="entry name" value="P-loop containing nucleotide triphosphate hydrolases"/>
    <property type="match status" value="1"/>
</dbReference>
<organism evidence="11 12">
    <name type="scientific">Camellia sinensis var. sinensis</name>
    <name type="common">China tea</name>
    <dbReference type="NCBI Taxonomy" id="542762"/>
    <lineage>
        <taxon>Eukaryota</taxon>
        <taxon>Viridiplantae</taxon>
        <taxon>Streptophyta</taxon>
        <taxon>Embryophyta</taxon>
        <taxon>Tracheophyta</taxon>
        <taxon>Spermatophyta</taxon>
        <taxon>Magnoliopsida</taxon>
        <taxon>eudicotyledons</taxon>
        <taxon>Gunneridae</taxon>
        <taxon>Pentapetalae</taxon>
        <taxon>asterids</taxon>
        <taxon>Ericales</taxon>
        <taxon>Theaceae</taxon>
        <taxon>Camellia</taxon>
    </lineage>
</organism>
<dbReference type="InterPro" id="IPR055414">
    <property type="entry name" value="LRR_R13L4/SHOC2-like"/>
</dbReference>
<dbReference type="Pfam" id="PF23598">
    <property type="entry name" value="LRR_14"/>
    <property type="match status" value="1"/>
</dbReference>
<evidence type="ECO:0000259" key="8">
    <source>
        <dbReference type="Pfam" id="PF18052"/>
    </source>
</evidence>
<dbReference type="Pfam" id="PF18052">
    <property type="entry name" value="Rx_N"/>
    <property type="match status" value="1"/>
</dbReference>
<reference evidence="11 12" key="1">
    <citation type="journal article" date="2018" name="Proc. Natl. Acad. Sci. U.S.A.">
        <title>Draft genome sequence of Camellia sinensis var. sinensis provides insights into the evolution of the tea genome and tea quality.</title>
        <authorList>
            <person name="Wei C."/>
            <person name="Yang H."/>
            <person name="Wang S."/>
            <person name="Zhao J."/>
            <person name="Liu C."/>
            <person name="Gao L."/>
            <person name="Xia E."/>
            <person name="Lu Y."/>
            <person name="Tai Y."/>
            <person name="She G."/>
            <person name="Sun J."/>
            <person name="Cao H."/>
            <person name="Tong W."/>
            <person name="Gao Q."/>
            <person name="Li Y."/>
            <person name="Deng W."/>
            <person name="Jiang X."/>
            <person name="Wang W."/>
            <person name="Chen Q."/>
            <person name="Zhang S."/>
            <person name="Li H."/>
            <person name="Wu J."/>
            <person name="Wang P."/>
            <person name="Li P."/>
            <person name="Shi C."/>
            <person name="Zheng F."/>
            <person name="Jian J."/>
            <person name="Huang B."/>
            <person name="Shan D."/>
            <person name="Shi M."/>
            <person name="Fang C."/>
            <person name="Yue Y."/>
            <person name="Li F."/>
            <person name="Li D."/>
            <person name="Wei S."/>
            <person name="Han B."/>
            <person name="Jiang C."/>
            <person name="Yin Y."/>
            <person name="Xia T."/>
            <person name="Zhang Z."/>
            <person name="Bennetzen J.L."/>
            <person name="Zhao S."/>
            <person name="Wan X."/>
        </authorList>
    </citation>
    <scope>NUCLEOTIDE SEQUENCE [LARGE SCALE GENOMIC DNA]</scope>
    <source>
        <strain evidence="12">cv. Shuchazao</strain>
        <tissue evidence="11">Leaf</tissue>
    </source>
</reference>
<dbReference type="Proteomes" id="UP000306102">
    <property type="component" value="Unassembled WGS sequence"/>
</dbReference>
<protein>
    <recommendedName>
        <fullName evidence="13">AAA+ ATPase domain-containing protein</fullName>
    </recommendedName>
</protein>
<evidence type="ECO:0000259" key="7">
    <source>
        <dbReference type="Pfam" id="PF00931"/>
    </source>
</evidence>
<evidence type="ECO:0000313" key="11">
    <source>
        <dbReference type="EMBL" id="THG11185.1"/>
    </source>
</evidence>
<evidence type="ECO:0000256" key="4">
    <source>
        <dbReference type="ARBA" id="ARBA00022741"/>
    </source>
</evidence>
<feature type="domain" description="NB-ARC" evidence="7">
    <location>
        <begin position="159"/>
        <end position="322"/>
    </location>
</feature>
<keyword evidence="12" id="KW-1185">Reference proteome</keyword>
<evidence type="ECO:0000256" key="1">
    <source>
        <dbReference type="ARBA" id="ARBA00008894"/>
    </source>
</evidence>
<dbReference type="PANTHER" id="PTHR23155:SF1238">
    <property type="entry name" value="TOMV SUSCEPTIBLE PROTEIN TM-2"/>
    <property type="match status" value="1"/>
</dbReference>
<dbReference type="InterPro" id="IPR038005">
    <property type="entry name" value="RX-like_CC"/>
</dbReference>
<dbReference type="PRINTS" id="PR00364">
    <property type="entry name" value="DISEASERSIST"/>
</dbReference>
<dbReference type="Gene3D" id="1.20.5.4130">
    <property type="match status" value="1"/>
</dbReference>
<dbReference type="EMBL" id="SDRB02007416">
    <property type="protein sequence ID" value="THG11185.1"/>
    <property type="molecule type" value="Genomic_DNA"/>
</dbReference>
<evidence type="ECO:0000256" key="5">
    <source>
        <dbReference type="ARBA" id="ARBA00022821"/>
    </source>
</evidence>
<dbReference type="InterPro" id="IPR032675">
    <property type="entry name" value="LRR_dom_sf"/>
</dbReference>
<dbReference type="Pfam" id="PF00931">
    <property type="entry name" value="NB-ARC"/>
    <property type="match status" value="1"/>
</dbReference>
<proteinExistence type="inferred from homology"/>
<evidence type="ECO:0000256" key="2">
    <source>
        <dbReference type="ARBA" id="ARBA00022614"/>
    </source>
</evidence>
<evidence type="ECO:0000259" key="9">
    <source>
        <dbReference type="Pfam" id="PF23559"/>
    </source>
</evidence>
<feature type="domain" description="Disease resistance protein winged helix" evidence="9">
    <location>
        <begin position="412"/>
        <end position="483"/>
    </location>
</feature>
<keyword evidence="5" id="KW-0611">Plant defense</keyword>
<evidence type="ECO:0000256" key="6">
    <source>
        <dbReference type="ARBA" id="ARBA00022840"/>
    </source>
</evidence>
<dbReference type="FunFam" id="3.40.50.300:FF:001091">
    <property type="entry name" value="Probable disease resistance protein At1g61300"/>
    <property type="match status" value="1"/>
</dbReference>
<dbReference type="InterPro" id="IPR027417">
    <property type="entry name" value="P-loop_NTPase"/>
</dbReference>
<dbReference type="SUPFAM" id="SSF52058">
    <property type="entry name" value="L domain-like"/>
    <property type="match status" value="1"/>
</dbReference>
<name>A0A4S4E711_CAMSN</name>